<dbReference type="InterPro" id="IPR050275">
    <property type="entry name" value="PGM_Phosphatase"/>
</dbReference>
<dbReference type="PANTHER" id="PTHR48100">
    <property type="entry name" value="BROAD-SPECIFICITY PHOSPHATASE YOR283W-RELATED"/>
    <property type="match status" value="1"/>
</dbReference>
<evidence type="ECO:0000256" key="1">
    <source>
        <dbReference type="PIRSR" id="PIRSR613078-1"/>
    </source>
</evidence>
<evidence type="ECO:0000313" key="4">
    <source>
        <dbReference type="Proteomes" id="UP000553209"/>
    </source>
</evidence>
<organism evidence="3 4">
    <name type="scientific">Nocardiopsis alborubida</name>
    <dbReference type="NCBI Taxonomy" id="146802"/>
    <lineage>
        <taxon>Bacteria</taxon>
        <taxon>Bacillati</taxon>
        <taxon>Actinomycetota</taxon>
        <taxon>Actinomycetes</taxon>
        <taxon>Streptosporangiales</taxon>
        <taxon>Nocardiopsidaceae</taxon>
        <taxon>Nocardiopsis</taxon>
    </lineage>
</organism>
<dbReference type="GO" id="GO:0005737">
    <property type="term" value="C:cytoplasm"/>
    <property type="evidence" value="ECO:0007669"/>
    <property type="project" value="TreeGrafter"/>
</dbReference>
<reference evidence="3 4" key="1">
    <citation type="submission" date="2020-04" db="EMBL/GenBank/DDBJ databases">
        <title>MicrobeNet Type strains.</title>
        <authorList>
            <person name="Nicholson A.C."/>
        </authorList>
    </citation>
    <scope>NUCLEOTIDE SEQUENCE [LARGE SCALE GENOMIC DNA]</scope>
    <source>
        <strain evidence="3 4">ATCC 23612</strain>
    </source>
</reference>
<comment type="caution">
    <text evidence="3">The sequence shown here is derived from an EMBL/GenBank/DDBJ whole genome shotgun (WGS) entry which is preliminary data.</text>
</comment>
<dbReference type="GO" id="GO:0016791">
    <property type="term" value="F:phosphatase activity"/>
    <property type="evidence" value="ECO:0007669"/>
    <property type="project" value="TreeGrafter"/>
</dbReference>
<dbReference type="RefSeq" id="WP_061082376.1">
    <property type="nucleotide sequence ID" value="NZ_JAAXPG010000021.1"/>
</dbReference>
<evidence type="ECO:0000313" key="3">
    <source>
        <dbReference type="EMBL" id="NKZ00127.1"/>
    </source>
</evidence>
<dbReference type="CDD" id="cd07067">
    <property type="entry name" value="HP_PGM_like"/>
    <property type="match status" value="1"/>
</dbReference>
<dbReference type="PANTHER" id="PTHR48100:SF62">
    <property type="entry name" value="GLUCOSYL-3-PHOSPHOGLYCERATE PHOSPHATASE"/>
    <property type="match status" value="1"/>
</dbReference>
<feature type="active site" description="Proton donor/acceptor" evidence="1">
    <location>
        <position position="94"/>
    </location>
</feature>
<dbReference type="Gene3D" id="3.40.50.1240">
    <property type="entry name" value="Phosphoglycerate mutase-like"/>
    <property type="match status" value="1"/>
</dbReference>
<dbReference type="EMBL" id="JAAXPG010000021">
    <property type="protein sequence ID" value="NKZ00127.1"/>
    <property type="molecule type" value="Genomic_DNA"/>
</dbReference>
<keyword evidence="4" id="KW-1185">Reference proteome</keyword>
<dbReference type="InterPro" id="IPR029033">
    <property type="entry name" value="His_PPase_superfam"/>
</dbReference>
<evidence type="ECO:0000256" key="2">
    <source>
        <dbReference type="PIRSR" id="PIRSR613078-2"/>
    </source>
</evidence>
<dbReference type="SMART" id="SM00855">
    <property type="entry name" value="PGAM"/>
    <property type="match status" value="1"/>
</dbReference>
<protein>
    <submittedName>
        <fullName evidence="3">Histidine phosphatase family protein</fullName>
    </submittedName>
</protein>
<gene>
    <name evidence="3" type="ORF">HGB44_20995</name>
</gene>
<dbReference type="Pfam" id="PF00300">
    <property type="entry name" value="His_Phos_1"/>
    <property type="match status" value="1"/>
</dbReference>
<proteinExistence type="predicted"/>
<dbReference type="AlphaFoldDB" id="A0A7X6MEM5"/>
<name>A0A7X6MEM5_9ACTN</name>
<accession>A0A7X6MEM5</accession>
<sequence>MSTGWGAPPDTAPTRLVLLRHGQTPLSVERRFAGRGDIPLTEDGHAQAKAAACRLAPRPFDAVVSSPLRRTRDTAAHAAEALGLPVEIDEGFVETDFGVWEGMTFAEARAQAPAEVDRWLADPETAPPGGESFAAASRRVAAARRALVERHRGRTVLVVTHVTPIKAVVQQALLAPVEALYRMHLDTACLTEVDVFADGPMVVRSLNDTAHLV</sequence>
<dbReference type="InterPro" id="IPR013078">
    <property type="entry name" value="His_Pase_superF_clade-1"/>
</dbReference>
<dbReference type="Proteomes" id="UP000553209">
    <property type="component" value="Unassembled WGS sequence"/>
</dbReference>
<feature type="active site" description="Tele-phosphohistidine intermediate" evidence="1">
    <location>
        <position position="21"/>
    </location>
</feature>
<feature type="binding site" evidence="2">
    <location>
        <position position="70"/>
    </location>
    <ligand>
        <name>substrate</name>
    </ligand>
</feature>
<dbReference type="SUPFAM" id="SSF53254">
    <property type="entry name" value="Phosphoglycerate mutase-like"/>
    <property type="match status" value="1"/>
</dbReference>